<feature type="region of interest" description="Disordered" evidence="1">
    <location>
        <begin position="209"/>
        <end position="254"/>
    </location>
</feature>
<evidence type="ECO:0000313" key="3">
    <source>
        <dbReference type="Proteomes" id="UP001189429"/>
    </source>
</evidence>
<protein>
    <recommendedName>
        <fullName evidence="4">Phospholipase B-like</fullName>
    </recommendedName>
</protein>
<sequence>MKGKVVIFNYLHDPLHESNPVSSGIDDDSRRWNHHAFSFMVSNNFQYPAASDLLGASGCTRYNGHPDSALLLVNHFITAPAASAAWASAVNYYSDLKGHAEKCQNEYSKVPNFLLVDFWSIGDVIAVALQLNEDINPSSYPAIPASSYITGDGGAGAIEVDNAGITRYVGYVPVNLNGGGFICQASSLADVWQPGPTALLSSCGAVWTTGPQTARPAPTPACASSTRRPRSAPARPIEETGRIRHQRVPAPRPP</sequence>
<dbReference type="EMBL" id="CAUYUJ010000001">
    <property type="protein sequence ID" value="CAK0788072.1"/>
    <property type="molecule type" value="Genomic_DNA"/>
</dbReference>
<proteinExistence type="predicted"/>
<evidence type="ECO:0008006" key="4">
    <source>
        <dbReference type="Google" id="ProtNLM"/>
    </source>
</evidence>
<evidence type="ECO:0000256" key="1">
    <source>
        <dbReference type="SAM" id="MobiDB-lite"/>
    </source>
</evidence>
<accession>A0ABN9PAF4</accession>
<evidence type="ECO:0000313" key="2">
    <source>
        <dbReference type="EMBL" id="CAK0788072.1"/>
    </source>
</evidence>
<name>A0ABN9PAF4_9DINO</name>
<keyword evidence="3" id="KW-1185">Reference proteome</keyword>
<comment type="caution">
    <text evidence="2">The sequence shown here is derived from an EMBL/GenBank/DDBJ whole genome shotgun (WGS) entry which is preliminary data.</text>
</comment>
<dbReference type="SUPFAM" id="SSF51695">
    <property type="entry name" value="PLC-like phosphodiesterases"/>
    <property type="match status" value="1"/>
</dbReference>
<organism evidence="2 3">
    <name type="scientific">Prorocentrum cordatum</name>
    <dbReference type="NCBI Taxonomy" id="2364126"/>
    <lineage>
        <taxon>Eukaryota</taxon>
        <taxon>Sar</taxon>
        <taxon>Alveolata</taxon>
        <taxon>Dinophyceae</taxon>
        <taxon>Prorocentrales</taxon>
        <taxon>Prorocentraceae</taxon>
        <taxon>Prorocentrum</taxon>
    </lineage>
</organism>
<dbReference type="Pfam" id="PF26146">
    <property type="entry name" value="PI-PLC_X"/>
    <property type="match status" value="1"/>
</dbReference>
<dbReference type="Proteomes" id="UP001189429">
    <property type="component" value="Unassembled WGS sequence"/>
</dbReference>
<gene>
    <name evidence="2" type="ORF">PCOR1329_LOCUS41</name>
</gene>
<reference evidence="2" key="1">
    <citation type="submission" date="2023-10" db="EMBL/GenBank/DDBJ databases">
        <authorList>
            <person name="Chen Y."/>
            <person name="Shah S."/>
            <person name="Dougan E. K."/>
            <person name="Thang M."/>
            <person name="Chan C."/>
        </authorList>
    </citation>
    <scope>NUCLEOTIDE SEQUENCE [LARGE SCALE GENOMIC DNA]</scope>
</reference>
<feature type="compositionally biased region" description="Low complexity" evidence="1">
    <location>
        <begin position="220"/>
        <end position="235"/>
    </location>
</feature>
<dbReference type="InterPro" id="IPR017946">
    <property type="entry name" value="PLC-like_Pdiesterase_TIM-brl"/>
</dbReference>